<dbReference type="InterPro" id="IPR017932">
    <property type="entry name" value="GATase_2_dom"/>
</dbReference>
<dbReference type="PROSITE" id="PS51278">
    <property type="entry name" value="GATASE_TYPE_2"/>
    <property type="match status" value="1"/>
</dbReference>
<dbReference type="InterPro" id="IPR001962">
    <property type="entry name" value="Asn_synthase"/>
</dbReference>
<keyword evidence="10" id="KW-1185">Reference proteome</keyword>
<dbReference type="CDD" id="cd00712">
    <property type="entry name" value="AsnB"/>
    <property type="match status" value="1"/>
</dbReference>
<evidence type="ECO:0000256" key="1">
    <source>
        <dbReference type="ARBA" id="ARBA00005187"/>
    </source>
</evidence>
<evidence type="ECO:0000313" key="9">
    <source>
        <dbReference type="EMBL" id="MBD1386781.1"/>
    </source>
</evidence>
<dbReference type="Proteomes" id="UP000618754">
    <property type="component" value="Unassembled WGS sequence"/>
</dbReference>
<evidence type="ECO:0000256" key="7">
    <source>
        <dbReference type="ARBA" id="ARBA00048741"/>
    </source>
</evidence>
<dbReference type="Pfam" id="PF00733">
    <property type="entry name" value="Asn_synthase"/>
    <property type="match status" value="1"/>
</dbReference>
<comment type="catalytic activity">
    <reaction evidence="7">
        <text>L-aspartate + L-glutamine + ATP + H2O = L-asparagine + L-glutamate + AMP + diphosphate + H(+)</text>
        <dbReference type="Rhea" id="RHEA:12228"/>
        <dbReference type="ChEBI" id="CHEBI:15377"/>
        <dbReference type="ChEBI" id="CHEBI:15378"/>
        <dbReference type="ChEBI" id="CHEBI:29985"/>
        <dbReference type="ChEBI" id="CHEBI:29991"/>
        <dbReference type="ChEBI" id="CHEBI:30616"/>
        <dbReference type="ChEBI" id="CHEBI:33019"/>
        <dbReference type="ChEBI" id="CHEBI:58048"/>
        <dbReference type="ChEBI" id="CHEBI:58359"/>
        <dbReference type="ChEBI" id="CHEBI:456215"/>
        <dbReference type="EC" id="6.3.5.4"/>
    </reaction>
</comment>
<dbReference type="Gene3D" id="3.40.50.620">
    <property type="entry name" value="HUPs"/>
    <property type="match status" value="1"/>
</dbReference>
<dbReference type="EMBL" id="JACWMW010000003">
    <property type="protein sequence ID" value="MBD1386781.1"/>
    <property type="molecule type" value="Genomic_DNA"/>
</dbReference>
<reference evidence="9 10" key="1">
    <citation type="submission" date="2020-09" db="EMBL/GenBank/DDBJ databases">
        <title>Novel species of Mucilaginibacter isolated from a glacier on the Tibetan Plateau.</title>
        <authorList>
            <person name="Liu Q."/>
            <person name="Xin Y.-H."/>
        </authorList>
    </citation>
    <scope>NUCLEOTIDE SEQUENCE [LARGE SCALE GENOMIC DNA]</scope>
    <source>
        <strain evidence="9 10">CGMCC 1.13878</strain>
    </source>
</reference>
<evidence type="ECO:0000256" key="4">
    <source>
        <dbReference type="ARBA" id="ARBA00022741"/>
    </source>
</evidence>
<dbReference type="NCBIfam" id="TIGR01536">
    <property type="entry name" value="asn_synth_AEB"/>
    <property type="match status" value="1"/>
</dbReference>
<organism evidence="9 10">
    <name type="scientific">Mucilaginibacter rigui</name>
    <dbReference type="NCBI Taxonomy" id="534635"/>
    <lineage>
        <taxon>Bacteria</taxon>
        <taxon>Pseudomonadati</taxon>
        <taxon>Bacteroidota</taxon>
        <taxon>Sphingobacteriia</taxon>
        <taxon>Sphingobacteriales</taxon>
        <taxon>Sphingobacteriaceae</taxon>
        <taxon>Mucilaginibacter</taxon>
    </lineage>
</organism>
<feature type="domain" description="Glutamine amidotransferase type-2" evidence="8">
    <location>
        <begin position="2"/>
        <end position="215"/>
    </location>
</feature>
<dbReference type="Gene3D" id="3.60.20.10">
    <property type="entry name" value="Glutamine Phosphoribosylpyrophosphate, subunit 1, domain 1"/>
    <property type="match status" value="1"/>
</dbReference>
<dbReference type="PIRSF" id="PIRSF001589">
    <property type="entry name" value="Asn_synthetase_glu-h"/>
    <property type="match status" value="1"/>
</dbReference>
<dbReference type="SUPFAM" id="SSF52402">
    <property type="entry name" value="Adenine nucleotide alpha hydrolases-like"/>
    <property type="match status" value="1"/>
</dbReference>
<keyword evidence="9" id="KW-0436">Ligase</keyword>
<evidence type="ECO:0000259" key="8">
    <source>
        <dbReference type="PROSITE" id="PS51278"/>
    </source>
</evidence>
<dbReference type="EC" id="6.3.5.4" evidence="3"/>
<dbReference type="InterPro" id="IPR029055">
    <property type="entry name" value="Ntn_hydrolases_N"/>
</dbReference>
<evidence type="ECO:0000256" key="2">
    <source>
        <dbReference type="ARBA" id="ARBA00005752"/>
    </source>
</evidence>
<keyword evidence="6" id="KW-0315">Glutamine amidotransferase</keyword>
<keyword evidence="4" id="KW-0547">Nucleotide-binding</keyword>
<comment type="pathway">
    <text evidence="1">Amino-acid biosynthesis; L-asparagine biosynthesis; L-asparagine from L-aspartate (L-Gln route): step 1/1.</text>
</comment>
<evidence type="ECO:0000313" key="10">
    <source>
        <dbReference type="Proteomes" id="UP000618754"/>
    </source>
</evidence>
<dbReference type="Pfam" id="PF13537">
    <property type="entry name" value="GATase_7"/>
    <property type="match status" value="1"/>
</dbReference>
<gene>
    <name evidence="9" type="primary">asnB</name>
    <name evidence="9" type="ORF">IDJ75_15970</name>
</gene>
<dbReference type="PANTHER" id="PTHR43284">
    <property type="entry name" value="ASPARAGINE SYNTHETASE (GLUTAMINE-HYDROLYZING)"/>
    <property type="match status" value="1"/>
</dbReference>
<keyword evidence="5" id="KW-0067">ATP-binding</keyword>
<dbReference type="InterPro" id="IPR033738">
    <property type="entry name" value="AsnB_N"/>
</dbReference>
<evidence type="ECO:0000256" key="6">
    <source>
        <dbReference type="ARBA" id="ARBA00022962"/>
    </source>
</evidence>
<accession>A0ABR7X866</accession>
<comment type="similarity">
    <text evidence="2">Belongs to the asparagine synthetase family.</text>
</comment>
<dbReference type="SUPFAM" id="SSF56235">
    <property type="entry name" value="N-terminal nucleophile aminohydrolases (Ntn hydrolases)"/>
    <property type="match status" value="1"/>
</dbReference>
<proteinExistence type="inferred from homology"/>
<evidence type="ECO:0000256" key="3">
    <source>
        <dbReference type="ARBA" id="ARBA00012737"/>
    </source>
</evidence>
<comment type="caution">
    <text evidence="9">The sequence shown here is derived from an EMBL/GenBank/DDBJ whole genome shotgun (WGS) entry which is preliminary data.</text>
</comment>
<dbReference type="RefSeq" id="WP_191176611.1">
    <property type="nucleotide sequence ID" value="NZ_JACWMW010000003.1"/>
</dbReference>
<dbReference type="InterPro" id="IPR051786">
    <property type="entry name" value="ASN_synthetase/amidase"/>
</dbReference>
<sequence length="593" mass="67582">MCRIAGLVTNALQGDEIKQTVNAMCTVLKHGGPDDEGVYCSTDTRVVFGHRRLSIIDLSTNGHQPMADAGQKARITFNGEIYNYTELKAELQLLGAKFNTDTDTEVIIQAYLYWGTNSFSKLRGMFAFALYDTITGAVYLVRDTIGVKPLYYYVNNGQLYFASEIKAFKAAAITTEEDTRWPVWLLAFGHIPEPYTTLKNVLSIPKGHFLCWDKSGTYTITNYQKPSTVNYITDIETARLGLQTHLKTAIRRQLIADAPIGIFLSGGIDSSLLALLANEEIEQLKTISIFFNEQQYDERKYQHAVANKIAGQNFTHLVKQQDFEEAFPQILTAMDMPTTDGINSWFISKYAHQDGLKTVLSGIGADELFGGYPSFNRMKPLRHLKMLPSTLFTLIKPFSRNRYKKLAYLENNNTIADYLFLRGLYVAADIAKLTGMDEDEVKGILFDNIDIPKIDAYNKLQAAWMETNLYMQNQLLRDTDMMSMSHSLEVRVPYLDEDFQAYAAQIHPDIRFNDHQPKKILIDSFKDVLPEAVWNRPKMGFTFPLQQWMKDNREISDANNYHGKTAKKLINNFNNGRIHWSRAFALYQVQGHV</sequence>
<dbReference type="GO" id="GO:0004066">
    <property type="term" value="F:asparagine synthase (glutamine-hydrolyzing) activity"/>
    <property type="evidence" value="ECO:0007669"/>
    <property type="project" value="UniProtKB-EC"/>
</dbReference>
<protein>
    <recommendedName>
        <fullName evidence="3">asparagine synthase (glutamine-hydrolyzing)</fullName>
        <ecNumber evidence="3">6.3.5.4</ecNumber>
    </recommendedName>
</protein>
<dbReference type="PANTHER" id="PTHR43284:SF1">
    <property type="entry name" value="ASPARAGINE SYNTHETASE"/>
    <property type="match status" value="1"/>
</dbReference>
<dbReference type="InterPro" id="IPR014729">
    <property type="entry name" value="Rossmann-like_a/b/a_fold"/>
</dbReference>
<dbReference type="CDD" id="cd01991">
    <property type="entry name" value="Asn_synthase_B_C"/>
    <property type="match status" value="1"/>
</dbReference>
<name>A0ABR7X866_9SPHI</name>
<dbReference type="InterPro" id="IPR006426">
    <property type="entry name" value="Asn_synth_AEB"/>
</dbReference>
<evidence type="ECO:0000256" key="5">
    <source>
        <dbReference type="ARBA" id="ARBA00022840"/>
    </source>
</evidence>